<evidence type="ECO:0000256" key="4">
    <source>
        <dbReference type="ARBA" id="ARBA00022801"/>
    </source>
</evidence>
<keyword evidence="2 6" id="KW-0929">Antimicrobial</keyword>
<feature type="transmembrane region" description="Helical" evidence="7">
    <location>
        <begin position="20"/>
        <end position="38"/>
    </location>
</feature>
<keyword evidence="4 6" id="KW-0378">Hydrolase</keyword>
<dbReference type="Proteomes" id="UP000244013">
    <property type="component" value="Unassembled WGS sequence"/>
</dbReference>
<dbReference type="PANTHER" id="PTHR38107">
    <property type="match status" value="1"/>
</dbReference>
<dbReference type="GO" id="GO:0009253">
    <property type="term" value="P:peptidoglycan catabolic process"/>
    <property type="evidence" value="ECO:0007669"/>
    <property type="project" value="InterPro"/>
</dbReference>
<sequence>MPGYGPPPTPAKKLPPKTLIGVIGAAAALIVTPFVSGWESGGTPRLVAYQDIVKVWTICGGETLGVKPGMVETVAGCELREEAALIRHAEPVLACTPNLRSHPNQLSAAISLAYNIGTGGYCGSTVARRFNASNWRGACDAFLMWNKAGGQVVRGLDRRRRAERDLCLKELPR</sequence>
<dbReference type="EMBL" id="QAYE01000009">
    <property type="protein sequence ID" value="PTW44692.1"/>
    <property type="molecule type" value="Genomic_DNA"/>
</dbReference>
<dbReference type="SUPFAM" id="SSF53955">
    <property type="entry name" value="Lysozyme-like"/>
    <property type="match status" value="1"/>
</dbReference>
<evidence type="ECO:0000256" key="7">
    <source>
        <dbReference type="SAM" id="Phobius"/>
    </source>
</evidence>
<protein>
    <recommendedName>
        <fullName evidence="6">Lysozyme</fullName>
        <ecNumber evidence="6">3.2.1.17</ecNumber>
    </recommendedName>
</protein>
<evidence type="ECO:0000256" key="5">
    <source>
        <dbReference type="ARBA" id="ARBA00023295"/>
    </source>
</evidence>
<evidence type="ECO:0000256" key="3">
    <source>
        <dbReference type="ARBA" id="ARBA00022638"/>
    </source>
</evidence>
<dbReference type="Gene3D" id="1.10.530.40">
    <property type="match status" value="1"/>
</dbReference>
<comment type="caution">
    <text evidence="8">The sequence shown here is derived from an EMBL/GenBank/DDBJ whole genome shotgun (WGS) entry which is preliminary data.</text>
</comment>
<dbReference type="InterPro" id="IPR051018">
    <property type="entry name" value="Bacteriophage_GH24"/>
</dbReference>
<keyword evidence="7" id="KW-1133">Transmembrane helix</keyword>
<comment type="catalytic activity">
    <reaction evidence="1 6">
        <text>Hydrolysis of (1-&gt;4)-beta-linkages between N-acetylmuramic acid and N-acetyl-D-glucosamine residues in a peptidoglycan and between N-acetyl-D-glucosamine residues in chitodextrins.</text>
        <dbReference type="EC" id="3.2.1.17"/>
    </reaction>
</comment>
<evidence type="ECO:0000256" key="6">
    <source>
        <dbReference type="RuleBase" id="RU003788"/>
    </source>
</evidence>
<dbReference type="Pfam" id="PF00959">
    <property type="entry name" value="Phage_lysozyme"/>
    <property type="match status" value="1"/>
</dbReference>
<evidence type="ECO:0000313" key="8">
    <source>
        <dbReference type="EMBL" id="PTW44692.1"/>
    </source>
</evidence>
<keyword evidence="7" id="KW-0812">Transmembrane</keyword>
<name>A0A2T5TZN9_9SPHN</name>
<proteinExistence type="inferred from homology"/>
<dbReference type="GeneID" id="91007304"/>
<evidence type="ECO:0000313" key="9">
    <source>
        <dbReference type="Proteomes" id="UP000244013"/>
    </source>
</evidence>
<dbReference type="EC" id="3.2.1.17" evidence="6"/>
<dbReference type="GO" id="GO:0003796">
    <property type="term" value="F:lysozyme activity"/>
    <property type="evidence" value="ECO:0007669"/>
    <property type="project" value="UniProtKB-EC"/>
</dbReference>
<keyword evidence="5 6" id="KW-0326">Glycosidase</keyword>
<dbReference type="OrthoDB" id="5327667at2"/>
<dbReference type="CDD" id="cd16900">
    <property type="entry name" value="endolysin_R21-like"/>
    <property type="match status" value="1"/>
</dbReference>
<keyword evidence="7" id="KW-0472">Membrane</keyword>
<accession>A0A2T5TZN9</accession>
<dbReference type="PANTHER" id="PTHR38107:SF3">
    <property type="entry name" value="LYSOZYME RRRD-RELATED"/>
    <property type="match status" value="1"/>
</dbReference>
<dbReference type="GO" id="GO:0042742">
    <property type="term" value="P:defense response to bacterium"/>
    <property type="evidence" value="ECO:0007669"/>
    <property type="project" value="UniProtKB-KW"/>
</dbReference>
<dbReference type="InterPro" id="IPR023347">
    <property type="entry name" value="Lysozyme_dom_sf"/>
</dbReference>
<comment type="similarity">
    <text evidence="6">Belongs to the glycosyl hydrolase 24 family.</text>
</comment>
<evidence type="ECO:0000256" key="1">
    <source>
        <dbReference type="ARBA" id="ARBA00000632"/>
    </source>
</evidence>
<organism evidence="8 9">
    <name type="scientific">Sphingomonas faeni</name>
    <dbReference type="NCBI Taxonomy" id="185950"/>
    <lineage>
        <taxon>Bacteria</taxon>
        <taxon>Pseudomonadati</taxon>
        <taxon>Pseudomonadota</taxon>
        <taxon>Alphaproteobacteria</taxon>
        <taxon>Sphingomonadales</taxon>
        <taxon>Sphingomonadaceae</taxon>
        <taxon>Sphingomonas</taxon>
    </lineage>
</organism>
<dbReference type="RefSeq" id="WP_107955469.1">
    <property type="nucleotide sequence ID" value="NZ_QAYE01000009.1"/>
</dbReference>
<keyword evidence="3 6" id="KW-0081">Bacteriolytic enzyme</keyword>
<gene>
    <name evidence="8" type="ORF">C8J25_109122</name>
</gene>
<reference evidence="8 9" key="1">
    <citation type="submission" date="2018-04" db="EMBL/GenBank/DDBJ databases">
        <title>Genomic Encyclopedia of Type Strains, Phase III (KMG-III): the genomes of soil and plant-associated and newly described type strains.</title>
        <authorList>
            <person name="Whitman W."/>
        </authorList>
    </citation>
    <scope>NUCLEOTIDE SEQUENCE [LARGE SCALE GENOMIC DNA]</scope>
    <source>
        <strain evidence="8 9">MA-olki</strain>
    </source>
</reference>
<dbReference type="InterPro" id="IPR034690">
    <property type="entry name" value="Endolysin_T4_type"/>
</dbReference>
<dbReference type="HAMAP" id="MF_04110">
    <property type="entry name" value="ENDOLYSIN_T4"/>
    <property type="match status" value="1"/>
</dbReference>
<dbReference type="InterPro" id="IPR023346">
    <property type="entry name" value="Lysozyme-like_dom_sf"/>
</dbReference>
<dbReference type="GO" id="GO:0016998">
    <property type="term" value="P:cell wall macromolecule catabolic process"/>
    <property type="evidence" value="ECO:0007669"/>
    <property type="project" value="InterPro"/>
</dbReference>
<evidence type="ECO:0000256" key="2">
    <source>
        <dbReference type="ARBA" id="ARBA00022529"/>
    </source>
</evidence>
<dbReference type="GO" id="GO:0031640">
    <property type="term" value="P:killing of cells of another organism"/>
    <property type="evidence" value="ECO:0007669"/>
    <property type="project" value="UniProtKB-KW"/>
</dbReference>
<dbReference type="AlphaFoldDB" id="A0A2T5TZN9"/>
<dbReference type="InterPro" id="IPR002196">
    <property type="entry name" value="Glyco_hydro_24"/>
</dbReference>